<keyword evidence="1" id="KW-0472">Membrane</keyword>
<feature type="transmembrane region" description="Helical" evidence="1">
    <location>
        <begin position="68"/>
        <end position="94"/>
    </location>
</feature>
<evidence type="ECO:0000256" key="1">
    <source>
        <dbReference type="SAM" id="Phobius"/>
    </source>
</evidence>
<dbReference type="RefSeq" id="WP_062075735.1">
    <property type="nucleotide sequence ID" value="NZ_BBRC01000013.1"/>
</dbReference>
<keyword evidence="4" id="KW-1185">Reference proteome</keyword>
<evidence type="ECO:0000259" key="2">
    <source>
        <dbReference type="Pfam" id="PF10708"/>
    </source>
</evidence>
<dbReference type="Pfam" id="PF10708">
    <property type="entry name" value="DUF2510"/>
    <property type="match status" value="1"/>
</dbReference>
<dbReference type="InterPro" id="IPR032710">
    <property type="entry name" value="NTF2-like_dom_sf"/>
</dbReference>
<sequence>MTQAAAGWYPQPDGTQRYWDGSAWTEHIAPAAELATPPAPPAAPVNGYAALPSQEPLGVASSAPRRRVWPWIVGIGGGLVVLGVIAVVAVVMLVGKVTAGPKSVADAFNTAYMSGDCKTYLDLTTADFRDGDGYPGTCEEAAVSYFPDPSNGTFSISLDGVETSGSTATVTGTLTSPDLGDGPLTYHLVKVDGKWMVDSIE</sequence>
<comment type="caution">
    <text evidence="3">The sequence shown here is derived from an EMBL/GenBank/DDBJ whole genome shotgun (WGS) entry which is preliminary data.</text>
</comment>
<organism evidence="3 4">
    <name type="scientific">Demequina lutea</name>
    <dbReference type="NCBI Taxonomy" id="431489"/>
    <lineage>
        <taxon>Bacteria</taxon>
        <taxon>Bacillati</taxon>
        <taxon>Actinomycetota</taxon>
        <taxon>Actinomycetes</taxon>
        <taxon>Micrococcales</taxon>
        <taxon>Demequinaceae</taxon>
        <taxon>Demequina</taxon>
    </lineage>
</organism>
<dbReference type="EMBL" id="JACBZO010000001">
    <property type="protein sequence ID" value="NYI41886.1"/>
    <property type="molecule type" value="Genomic_DNA"/>
</dbReference>
<proteinExistence type="predicted"/>
<dbReference type="InterPro" id="IPR018929">
    <property type="entry name" value="DUF2510"/>
</dbReference>
<dbReference type="OrthoDB" id="4793450at2"/>
<gene>
    <name evidence="3" type="ORF">BKA03_002005</name>
</gene>
<accession>A0A7Y9ZB17</accession>
<dbReference type="AlphaFoldDB" id="A0A7Y9ZB17"/>
<protein>
    <recommendedName>
        <fullName evidence="2">DUF2510 domain-containing protein</fullName>
    </recommendedName>
</protein>
<keyword evidence="1" id="KW-0812">Transmembrane</keyword>
<dbReference type="Proteomes" id="UP000547973">
    <property type="component" value="Unassembled WGS sequence"/>
</dbReference>
<dbReference type="SUPFAM" id="SSF54427">
    <property type="entry name" value="NTF2-like"/>
    <property type="match status" value="1"/>
</dbReference>
<dbReference type="Gene3D" id="3.10.450.50">
    <property type="match status" value="1"/>
</dbReference>
<keyword evidence="1" id="KW-1133">Transmembrane helix</keyword>
<evidence type="ECO:0000313" key="3">
    <source>
        <dbReference type="EMBL" id="NYI41886.1"/>
    </source>
</evidence>
<name>A0A7Y9ZB17_9MICO</name>
<reference evidence="3 4" key="1">
    <citation type="submission" date="2020-07" db="EMBL/GenBank/DDBJ databases">
        <title>Sequencing the genomes of 1000 actinobacteria strains.</title>
        <authorList>
            <person name="Klenk H.-P."/>
        </authorList>
    </citation>
    <scope>NUCLEOTIDE SEQUENCE [LARGE SCALE GENOMIC DNA]</scope>
    <source>
        <strain evidence="3 4">DSM 19970</strain>
    </source>
</reference>
<evidence type="ECO:0000313" key="4">
    <source>
        <dbReference type="Proteomes" id="UP000547973"/>
    </source>
</evidence>
<feature type="domain" description="DUF2510" evidence="2">
    <location>
        <begin position="6"/>
        <end position="33"/>
    </location>
</feature>